<dbReference type="AlphaFoldDB" id="A0A7V0NEE3"/>
<dbReference type="InterPro" id="IPR007208">
    <property type="entry name" value="MrpF/PhaF-like"/>
</dbReference>
<proteinExistence type="inferred from homology"/>
<comment type="subcellular location">
    <subcellularLocation>
        <location evidence="1">Cell membrane</location>
        <topology evidence="1">Multi-pass membrane protein</topology>
    </subcellularLocation>
</comment>
<evidence type="ECO:0000256" key="5">
    <source>
        <dbReference type="ARBA" id="ARBA00022692"/>
    </source>
</evidence>
<evidence type="ECO:0000256" key="1">
    <source>
        <dbReference type="ARBA" id="ARBA00004651"/>
    </source>
</evidence>
<evidence type="ECO:0000313" key="9">
    <source>
        <dbReference type="EMBL" id="HDD35192.1"/>
    </source>
</evidence>
<feature type="transmembrane region" description="Helical" evidence="8">
    <location>
        <begin position="33"/>
        <end position="54"/>
    </location>
</feature>
<dbReference type="PANTHER" id="PTHR34702:SF1">
    <property type="entry name" value="NA(+)_H(+) ANTIPORTER SUBUNIT F"/>
    <property type="match status" value="1"/>
</dbReference>
<evidence type="ECO:0000256" key="8">
    <source>
        <dbReference type="SAM" id="Phobius"/>
    </source>
</evidence>
<dbReference type="PANTHER" id="PTHR34702">
    <property type="entry name" value="NA(+)/H(+) ANTIPORTER SUBUNIT F1"/>
    <property type="match status" value="1"/>
</dbReference>
<keyword evidence="3" id="KW-0813">Transport</keyword>
<evidence type="ECO:0000256" key="7">
    <source>
        <dbReference type="ARBA" id="ARBA00023136"/>
    </source>
</evidence>
<dbReference type="Pfam" id="PF04066">
    <property type="entry name" value="MrpF_PhaF"/>
    <property type="match status" value="1"/>
</dbReference>
<protein>
    <recommendedName>
        <fullName evidence="10">PH regulation protein F</fullName>
    </recommendedName>
</protein>
<accession>A0A7V0NEE3</accession>
<feature type="transmembrane region" description="Helical" evidence="8">
    <location>
        <begin position="6"/>
        <end position="24"/>
    </location>
</feature>
<organism evidence="9">
    <name type="scientific">Desulfofervidus auxilii</name>
    <dbReference type="NCBI Taxonomy" id="1621989"/>
    <lineage>
        <taxon>Bacteria</taxon>
        <taxon>Pseudomonadati</taxon>
        <taxon>Thermodesulfobacteriota</taxon>
        <taxon>Candidatus Desulfofervidia</taxon>
        <taxon>Candidatus Desulfofervidales</taxon>
        <taxon>Candidatus Desulfofervidaceae</taxon>
        <taxon>Candidatus Desulfofervidus</taxon>
    </lineage>
</organism>
<gene>
    <name evidence="9" type="ORF">ENF30_00150</name>
</gene>
<evidence type="ECO:0000256" key="2">
    <source>
        <dbReference type="ARBA" id="ARBA00009212"/>
    </source>
</evidence>
<keyword evidence="5 8" id="KW-0812">Transmembrane</keyword>
<feature type="transmembrane region" description="Helical" evidence="8">
    <location>
        <begin position="60"/>
        <end position="83"/>
    </location>
</feature>
<keyword evidence="4" id="KW-1003">Cell membrane</keyword>
<keyword evidence="7 8" id="KW-0472">Membrane</keyword>
<dbReference type="GO" id="GO:0015385">
    <property type="term" value="F:sodium:proton antiporter activity"/>
    <property type="evidence" value="ECO:0007669"/>
    <property type="project" value="TreeGrafter"/>
</dbReference>
<name>A0A7V0NEE3_DESA2</name>
<evidence type="ECO:0008006" key="10">
    <source>
        <dbReference type="Google" id="ProtNLM"/>
    </source>
</evidence>
<dbReference type="GO" id="GO:0005886">
    <property type="term" value="C:plasma membrane"/>
    <property type="evidence" value="ECO:0007669"/>
    <property type="project" value="UniProtKB-SubCell"/>
</dbReference>
<reference evidence="9" key="1">
    <citation type="journal article" date="2020" name="mSystems">
        <title>Genome- and Community-Level Interaction Insights into Carbon Utilization and Element Cycling Functions of Hydrothermarchaeota in Hydrothermal Sediment.</title>
        <authorList>
            <person name="Zhou Z."/>
            <person name="Liu Y."/>
            <person name="Xu W."/>
            <person name="Pan J."/>
            <person name="Luo Z.H."/>
            <person name="Li M."/>
        </authorList>
    </citation>
    <scope>NUCLEOTIDE SEQUENCE [LARGE SCALE GENOMIC DNA]</scope>
    <source>
        <strain evidence="9">HyVt-113</strain>
    </source>
</reference>
<evidence type="ECO:0000256" key="4">
    <source>
        <dbReference type="ARBA" id="ARBA00022475"/>
    </source>
</evidence>
<comment type="caution">
    <text evidence="9">The sequence shown here is derived from an EMBL/GenBank/DDBJ whole genome shotgun (WGS) entry which is preliminary data.</text>
</comment>
<keyword evidence="6 8" id="KW-1133">Transmembrane helix</keyword>
<dbReference type="EMBL" id="DQWQ01000008">
    <property type="protein sequence ID" value="HDD35192.1"/>
    <property type="molecule type" value="Genomic_DNA"/>
</dbReference>
<evidence type="ECO:0000256" key="3">
    <source>
        <dbReference type="ARBA" id="ARBA00022448"/>
    </source>
</evidence>
<comment type="similarity">
    <text evidence="2">Belongs to the CPA3 antiporters (TC 2.A.63) subunit F family.</text>
</comment>
<evidence type="ECO:0000256" key="6">
    <source>
        <dbReference type="ARBA" id="ARBA00022989"/>
    </source>
</evidence>
<sequence>MEHFFIGVGIYLCVLIFICAYRALLGPTTFDRIISVGIIGTMTIVILVLMGFIYERPDMFVDLALVYAILNFTGTLIFAKYFAKKGANK</sequence>
<dbReference type="Proteomes" id="UP000885706">
    <property type="component" value="Unassembled WGS sequence"/>
</dbReference>